<dbReference type="InterPro" id="IPR002110">
    <property type="entry name" value="Ankyrin_rpt"/>
</dbReference>
<feature type="transmembrane region" description="Helical" evidence="8">
    <location>
        <begin position="385"/>
        <end position="402"/>
    </location>
</feature>
<dbReference type="Proteomes" id="UP001359485">
    <property type="component" value="Unassembled WGS sequence"/>
</dbReference>
<evidence type="ECO:0000259" key="9">
    <source>
        <dbReference type="Pfam" id="PF01529"/>
    </source>
</evidence>
<gene>
    <name evidence="10" type="ORF">RUM44_005064</name>
</gene>
<dbReference type="PROSITE" id="PS50216">
    <property type="entry name" value="DHHC"/>
    <property type="match status" value="1"/>
</dbReference>
<accession>A0ABR1AYC1</accession>
<dbReference type="SMART" id="SM00248">
    <property type="entry name" value="ANK"/>
    <property type="match status" value="5"/>
</dbReference>
<dbReference type="Pfam" id="PF01529">
    <property type="entry name" value="DHHC"/>
    <property type="match status" value="1"/>
</dbReference>
<dbReference type="Gene3D" id="1.25.40.20">
    <property type="entry name" value="Ankyrin repeat-containing domain"/>
    <property type="match status" value="1"/>
</dbReference>
<evidence type="ECO:0000256" key="8">
    <source>
        <dbReference type="RuleBase" id="RU079119"/>
    </source>
</evidence>
<keyword evidence="11" id="KW-1185">Reference proteome</keyword>
<evidence type="ECO:0000256" key="6">
    <source>
        <dbReference type="ARBA" id="ARBA00023136"/>
    </source>
</evidence>
<evidence type="ECO:0000256" key="2">
    <source>
        <dbReference type="ARBA" id="ARBA00022692"/>
    </source>
</evidence>
<organism evidence="10 11">
    <name type="scientific">Polyplax serrata</name>
    <name type="common">Common mouse louse</name>
    <dbReference type="NCBI Taxonomy" id="468196"/>
    <lineage>
        <taxon>Eukaryota</taxon>
        <taxon>Metazoa</taxon>
        <taxon>Ecdysozoa</taxon>
        <taxon>Arthropoda</taxon>
        <taxon>Hexapoda</taxon>
        <taxon>Insecta</taxon>
        <taxon>Pterygota</taxon>
        <taxon>Neoptera</taxon>
        <taxon>Paraneoptera</taxon>
        <taxon>Psocodea</taxon>
        <taxon>Troctomorpha</taxon>
        <taxon>Phthiraptera</taxon>
        <taxon>Anoplura</taxon>
        <taxon>Polyplacidae</taxon>
        <taxon>Polyplax</taxon>
    </lineage>
</organism>
<keyword evidence="3" id="KW-0677">Repeat</keyword>
<feature type="domain" description="Palmitoyltransferase DHHC" evidence="9">
    <location>
        <begin position="434"/>
        <end position="567"/>
    </location>
</feature>
<evidence type="ECO:0000313" key="10">
    <source>
        <dbReference type="EMBL" id="KAK6630397.1"/>
    </source>
</evidence>
<keyword evidence="4 8" id="KW-1133">Transmembrane helix</keyword>
<evidence type="ECO:0000256" key="5">
    <source>
        <dbReference type="ARBA" id="ARBA00023043"/>
    </source>
</evidence>
<reference evidence="10 11" key="1">
    <citation type="submission" date="2023-09" db="EMBL/GenBank/DDBJ databases">
        <title>Genomes of two closely related lineages of the louse Polyplax serrata with different host specificities.</title>
        <authorList>
            <person name="Martinu J."/>
            <person name="Tarabai H."/>
            <person name="Stefka J."/>
            <person name="Hypsa V."/>
        </authorList>
    </citation>
    <scope>NUCLEOTIDE SEQUENCE [LARGE SCALE GENOMIC DNA]</scope>
    <source>
        <strain evidence="10">98ZLc_SE</strain>
    </source>
</reference>
<feature type="transmembrane region" description="Helical" evidence="8">
    <location>
        <begin position="302"/>
        <end position="322"/>
    </location>
</feature>
<feature type="transmembrane region" description="Helical" evidence="8">
    <location>
        <begin position="529"/>
        <end position="550"/>
    </location>
</feature>
<keyword evidence="8" id="KW-0808">Transferase</keyword>
<keyword evidence="8" id="KW-0012">Acyltransferase</keyword>
<evidence type="ECO:0000256" key="1">
    <source>
        <dbReference type="ARBA" id="ARBA00004141"/>
    </source>
</evidence>
<comment type="similarity">
    <text evidence="8">Belongs to the DHHC palmitoyltransferase family.</text>
</comment>
<comment type="domain">
    <text evidence="8">The DHHC domain is required for palmitoyltransferase activity.</text>
</comment>
<dbReference type="PROSITE" id="PS50088">
    <property type="entry name" value="ANK_REPEAT"/>
    <property type="match status" value="4"/>
</dbReference>
<evidence type="ECO:0000256" key="3">
    <source>
        <dbReference type="ARBA" id="ARBA00022737"/>
    </source>
</evidence>
<evidence type="ECO:0000256" key="4">
    <source>
        <dbReference type="ARBA" id="ARBA00022989"/>
    </source>
</evidence>
<dbReference type="PANTHER" id="PTHR24161">
    <property type="entry name" value="ANK_REP_REGION DOMAIN-CONTAINING PROTEIN-RELATED"/>
    <property type="match status" value="1"/>
</dbReference>
<feature type="transmembrane region" description="Helical" evidence="8">
    <location>
        <begin position="362"/>
        <end position="379"/>
    </location>
</feature>
<dbReference type="PROSITE" id="PS50297">
    <property type="entry name" value="ANK_REP_REGION"/>
    <property type="match status" value="3"/>
</dbReference>
<sequence length="639" mass="72121">MNKLGKLQTLSGSCNAGSTVKYGGCVDDHTDQSAIFQEPVPKPDPSLELDCSNFDIVKATQYGSLSRVKELVEAGFNVNQPDSETVTLLHWAAINNRKELIKYFVSHGAIIDAIGGELQATPLHWATRQGHLQTVTLLMQLGADPSLKDGEGCSCLHLAAQFGHTAIVAYLVAKGLSPNLQDKSGMTPLMWSSYKVARCDVYSLDPTRLLLTLGACSGAQDKFHGNTALHWAIQARNHAAVNILVMGGADLHIPNNQGITPCNMILKDKSPLWVGTKVLEKIKEEIPSSGYFLQRVTKDKRLRYWCMLATPFFGFYIIGLVMQSNQDYLVKLGLILLFYIVIHFAGKVFFDDRLINVLPMSLYLATKFWMYITWCLYIAPKCSFLLTVAFISSSLLLWFYFLKSWKGDPGVIAYTQEEKFRTIIELAEKGGFERQWFCSTCLVRRPIRSKHCAMCNRCIAKFDHHCPWVGNCIGAKNHKYFLGYLCMLLFMCVFVVYGATEYWSATCKITPVSVSFWSAVGESMTCEGWVSWVAFNAIIHSIWVVSLFCCQMYQISCLGMTTNERMNAGRYKHFHPTNDLNSTRSPFDHGPCQNIIDLLGLRCFGLFHPDYTDWMTQYHFNQKVEGVPLLPEKDNFQYV</sequence>
<evidence type="ECO:0000256" key="7">
    <source>
        <dbReference type="PROSITE-ProRule" id="PRU00023"/>
    </source>
</evidence>
<dbReference type="SUPFAM" id="SSF48403">
    <property type="entry name" value="Ankyrin repeat"/>
    <property type="match status" value="1"/>
</dbReference>
<feature type="repeat" description="ANK" evidence="7">
    <location>
        <begin position="151"/>
        <end position="183"/>
    </location>
</feature>
<dbReference type="PANTHER" id="PTHR24161:SF85">
    <property type="entry name" value="PALMITOYLTRANSFERASE HIP14"/>
    <property type="match status" value="1"/>
</dbReference>
<feature type="repeat" description="ANK" evidence="7">
    <location>
        <begin position="224"/>
        <end position="256"/>
    </location>
</feature>
<comment type="subcellular location">
    <subcellularLocation>
        <location evidence="1">Membrane</location>
        <topology evidence="1">Multi-pass membrane protein</topology>
    </subcellularLocation>
</comment>
<protein>
    <recommendedName>
        <fullName evidence="8">Palmitoyltransferase</fullName>
        <ecNumber evidence="8">2.3.1.225</ecNumber>
    </recommendedName>
</protein>
<dbReference type="EMBL" id="JAWJWF010000008">
    <property type="protein sequence ID" value="KAK6630397.1"/>
    <property type="molecule type" value="Genomic_DNA"/>
</dbReference>
<comment type="caution">
    <text evidence="10">The sequence shown here is derived from an EMBL/GenBank/DDBJ whole genome shotgun (WGS) entry which is preliminary data.</text>
</comment>
<feature type="transmembrane region" description="Helical" evidence="8">
    <location>
        <begin position="328"/>
        <end position="350"/>
    </location>
</feature>
<comment type="catalytic activity">
    <reaction evidence="8">
        <text>L-cysteinyl-[protein] + hexadecanoyl-CoA = S-hexadecanoyl-L-cysteinyl-[protein] + CoA</text>
        <dbReference type="Rhea" id="RHEA:36683"/>
        <dbReference type="Rhea" id="RHEA-COMP:10131"/>
        <dbReference type="Rhea" id="RHEA-COMP:11032"/>
        <dbReference type="ChEBI" id="CHEBI:29950"/>
        <dbReference type="ChEBI" id="CHEBI:57287"/>
        <dbReference type="ChEBI" id="CHEBI:57379"/>
        <dbReference type="ChEBI" id="CHEBI:74151"/>
        <dbReference type="EC" id="2.3.1.225"/>
    </reaction>
</comment>
<dbReference type="EC" id="2.3.1.225" evidence="8"/>
<evidence type="ECO:0000313" key="11">
    <source>
        <dbReference type="Proteomes" id="UP001359485"/>
    </source>
</evidence>
<dbReference type="InterPro" id="IPR036770">
    <property type="entry name" value="Ankyrin_rpt-contain_sf"/>
</dbReference>
<keyword evidence="2 8" id="KW-0812">Transmembrane</keyword>
<keyword evidence="6 8" id="KW-0472">Membrane</keyword>
<dbReference type="InterPro" id="IPR001594">
    <property type="entry name" value="Palmitoyltrfase_DHHC"/>
</dbReference>
<feature type="repeat" description="ANK" evidence="7">
    <location>
        <begin position="118"/>
        <end position="150"/>
    </location>
</feature>
<feature type="transmembrane region" description="Helical" evidence="8">
    <location>
        <begin position="481"/>
        <end position="500"/>
    </location>
</feature>
<name>A0ABR1AYC1_POLSC</name>
<dbReference type="Pfam" id="PF12796">
    <property type="entry name" value="Ank_2"/>
    <property type="match status" value="2"/>
</dbReference>
<keyword evidence="5 7" id="KW-0040">ANK repeat</keyword>
<feature type="repeat" description="ANK" evidence="7">
    <location>
        <begin position="84"/>
        <end position="116"/>
    </location>
</feature>
<proteinExistence type="inferred from homology"/>